<organism evidence="3 4">
    <name type="scientific">Euplotes crassus</name>
    <dbReference type="NCBI Taxonomy" id="5936"/>
    <lineage>
        <taxon>Eukaryota</taxon>
        <taxon>Sar</taxon>
        <taxon>Alveolata</taxon>
        <taxon>Ciliophora</taxon>
        <taxon>Intramacronucleata</taxon>
        <taxon>Spirotrichea</taxon>
        <taxon>Hypotrichia</taxon>
        <taxon>Euplotida</taxon>
        <taxon>Euplotidae</taxon>
        <taxon>Moneuplotes</taxon>
    </lineage>
</organism>
<gene>
    <name evidence="3" type="ORF">ECRASSUSDP1_LOCUS23375</name>
</gene>
<comment type="caution">
    <text evidence="3">The sequence shown here is derived from an EMBL/GenBank/DDBJ whole genome shotgun (WGS) entry which is preliminary data.</text>
</comment>
<feature type="compositionally biased region" description="Basic and acidic residues" evidence="2">
    <location>
        <begin position="614"/>
        <end position="624"/>
    </location>
</feature>
<feature type="region of interest" description="Disordered" evidence="2">
    <location>
        <begin position="614"/>
        <end position="635"/>
    </location>
</feature>
<name>A0AAD1XZZ4_EUPCR</name>
<feature type="compositionally biased region" description="Acidic residues" evidence="2">
    <location>
        <begin position="1"/>
        <end position="10"/>
    </location>
</feature>
<evidence type="ECO:0000313" key="3">
    <source>
        <dbReference type="EMBL" id="CAI2381909.1"/>
    </source>
</evidence>
<reference evidence="3" key="1">
    <citation type="submission" date="2023-07" db="EMBL/GenBank/DDBJ databases">
        <authorList>
            <consortium name="AG Swart"/>
            <person name="Singh M."/>
            <person name="Singh A."/>
            <person name="Seah K."/>
            <person name="Emmerich C."/>
        </authorList>
    </citation>
    <scope>NUCLEOTIDE SEQUENCE</scope>
    <source>
        <strain evidence="3">DP1</strain>
    </source>
</reference>
<sequence length="841" mass="98611">MSEDNSDEQDSFVTDKESIETSNSQDIGPRAPRKTMLVDPDFEFPVFEKEKKPEDKKNSKLENATKPLLSQLAYEAQIKENYLALLQQKLDEIEQVRDGIEADVQMAEDIDNTPAPNEIRTKYEDILYENEKYNYVYGRTLEETRMRKARRERIKEAIQDVDAKFQRINDIKYQSIKERDRAENMLERGRAKLDKMKTMHKNQLDKKYNEKKNLIIQLKQDEEKMKKVEKVKVKKMEKKLNEGVMATKAILVQFHLESAQKFKEESLKKKKEGEEHMKYLKSNDLEKLNKKVAEKHRLENQMIHYTNELAFLMSKKLKLNKKLEEVKKNHEKKEMLHHLRAQELENMQKKAKIWKRKLDDAKWEVRETKDHLKNLLIKVFLNTKNHDVVLGNTGLSKEMIEDGNKIELIYEKKPKSHKAKKSLLAQTQNFDNNCQNLLHLLVKHLVFIQNFTKARRYQQKKTRSKGLRSLDDIKHSKEPLLKQPASTKVEYCVVRQTVREKNMVASIHAEREIYIDEVFGQDQNWELSKHKNLIQVNQFLDSYKKKIKKAELENLTSAIDFLSKSEKVSQRLRIGIPHKKAFLKIKGEQKKEVAQEETTVTNFYNRLKAIQEYSPKKEKKERNKPVQSKSKSSFNYISSQNIDSMPSLNRPYRLPSTIGKKKDPQLFNKMPANWKERRPSLSSMNSGNTNQILEAIEELSKTGSNRHSVSSITSQMSHRRRTNSNRKIIFHKKECNNILASGSRKISEREKRVRFGKQKMSIDTLSTVFGPRDPIGHRRRFKNSKMGSSGSVVFNEVVQNNIQQKAQEMAKKRRKTVVLNPKMLSKSKSSAVISNIQKIDL</sequence>
<dbReference type="AlphaFoldDB" id="A0AAD1XZZ4"/>
<evidence type="ECO:0000256" key="1">
    <source>
        <dbReference type="SAM" id="Coils"/>
    </source>
</evidence>
<proteinExistence type="predicted"/>
<feature type="region of interest" description="Disordered" evidence="2">
    <location>
        <begin position="1"/>
        <end position="62"/>
    </location>
</feature>
<feature type="compositionally biased region" description="Polar residues" evidence="2">
    <location>
        <begin position="701"/>
        <end position="716"/>
    </location>
</feature>
<feature type="compositionally biased region" description="Basic and acidic residues" evidence="2">
    <location>
        <begin position="46"/>
        <end position="60"/>
    </location>
</feature>
<feature type="coiled-coil region" evidence="1">
    <location>
        <begin position="76"/>
        <end position="110"/>
    </location>
</feature>
<feature type="coiled-coil region" evidence="1">
    <location>
        <begin position="288"/>
        <end position="378"/>
    </location>
</feature>
<keyword evidence="4" id="KW-1185">Reference proteome</keyword>
<accession>A0AAD1XZZ4</accession>
<keyword evidence="1" id="KW-0175">Coiled coil</keyword>
<feature type="coiled-coil region" evidence="1">
    <location>
        <begin position="179"/>
        <end position="239"/>
    </location>
</feature>
<evidence type="ECO:0000313" key="4">
    <source>
        <dbReference type="Proteomes" id="UP001295684"/>
    </source>
</evidence>
<dbReference type="Proteomes" id="UP001295684">
    <property type="component" value="Unassembled WGS sequence"/>
</dbReference>
<feature type="region of interest" description="Disordered" evidence="2">
    <location>
        <begin position="700"/>
        <end position="722"/>
    </location>
</feature>
<protein>
    <submittedName>
        <fullName evidence="3">Uncharacterized protein</fullName>
    </submittedName>
</protein>
<evidence type="ECO:0000256" key="2">
    <source>
        <dbReference type="SAM" id="MobiDB-lite"/>
    </source>
</evidence>
<dbReference type="EMBL" id="CAMPGE010024041">
    <property type="protein sequence ID" value="CAI2381909.1"/>
    <property type="molecule type" value="Genomic_DNA"/>
</dbReference>